<evidence type="ECO:0000256" key="1">
    <source>
        <dbReference type="ARBA" id="ARBA00001966"/>
    </source>
</evidence>
<evidence type="ECO:0000256" key="3">
    <source>
        <dbReference type="ARBA" id="ARBA00022723"/>
    </source>
</evidence>
<dbReference type="SFLD" id="SFLDG01082">
    <property type="entry name" value="B12-binding_domain_containing"/>
    <property type="match status" value="1"/>
</dbReference>
<dbReference type="RefSeq" id="WP_408977708.1">
    <property type="nucleotide sequence ID" value="NZ_JBJUVG010000009.1"/>
</dbReference>
<dbReference type="PROSITE" id="PS51257">
    <property type="entry name" value="PROKAR_LIPOPROTEIN"/>
    <property type="match status" value="1"/>
</dbReference>
<reference evidence="7 8" key="1">
    <citation type="journal article" date="2016" name="Int. J. Syst. Evol. Microbiol.">
        <title>Peptococcus simiae sp. nov., isolated from rhesus macaque faeces and emended description of the genus Peptococcus.</title>
        <authorList>
            <person name="Shkoporov A.N."/>
            <person name="Efimov B.A."/>
            <person name="Kondova I."/>
            <person name="Ouwerling B."/>
            <person name="Chaplin A.V."/>
            <person name="Shcherbakova V.A."/>
            <person name="Langermans J.A.M."/>
        </authorList>
    </citation>
    <scope>NUCLEOTIDE SEQUENCE [LARGE SCALE GENOMIC DNA]</scope>
    <source>
        <strain evidence="7 8">M108</strain>
    </source>
</reference>
<proteinExistence type="predicted"/>
<dbReference type="SMART" id="SM00729">
    <property type="entry name" value="Elp3"/>
    <property type="match status" value="1"/>
</dbReference>
<dbReference type="Proteomes" id="UP001631949">
    <property type="component" value="Unassembled WGS sequence"/>
</dbReference>
<keyword evidence="3" id="KW-0479">Metal-binding</keyword>
<accession>A0ABW9H083</accession>
<dbReference type="EMBL" id="JBJUVG010000009">
    <property type="protein sequence ID" value="MFM9414095.1"/>
    <property type="molecule type" value="Genomic_DNA"/>
</dbReference>
<dbReference type="PANTHER" id="PTHR43409:SF4">
    <property type="entry name" value="RADICAL SAM SUPERFAMILY PROTEIN"/>
    <property type="match status" value="1"/>
</dbReference>
<keyword evidence="5" id="KW-0411">Iron-sulfur</keyword>
<sequence length="290" mass="32460">MFQYDRPLYRPPSEAQSLIFQVTLGCSHNTCTFCSMYRSKDFRVRPWAELEADLREGAEAYPHIKRIFLADGDAMVLSYDRLVRVLTTIRTLWPHGPRVSVYARSEGVLSKSDKELAHLRDLGLALLYIGLESGDDQVLEDIKKGETVADIIRACDRAQAAGMAVSVMAIVGLAGKAGSRRHALETARALSRIRAQYIGLLTLMVEPDTPLADQVRAGDFEPLSPEEAVREMRILMEALDSPGSYFSSTHPSNYFVLSGRLNEAKADLLEELDFLLAHPDQLYGSHYRRL</sequence>
<evidence type="ECO:0000313" key="7">
    <source>
        <dbReference type="EMBL" id="MFM9414095.1"/>
    </source>
</evidence>
<dbReference type="PROSITE" id="PS51918">
    <property type="entry name" value="RADICAL_SAM"/>
    <property type="match status" value="1"/>
</dbReference>
<comment type="caution">
    <text evidence="7">The sequence shown here is derived from an EMBL/GenBank/DDBJ whole genome shotgun (WGS) entry which is preliminary data.</text>
</comment>
<evidence type="ECO:0000256" key="4">
    <source>
        <dbReference type="ARBA" id="ARBA00023004"/>
    </source>
</evidence>
<dbReference type="InterPro" id="IPR058240">
    <property type="entry name" value="rSAM_sf"/>
</dbReference>
<dbReference type="SFLD" id="SFLDS00029">
    <property type="entry name" value="Radical_SAM"/>
    <property type="match status" value="1"/>
</dbReference>
<dbReference type="SUPFAM" id="SSF102114">
    <property type="entry name" value="Radical SAM enzymes"/>
    <property type="match status" value="1"/>
</dbReference>
<dbReference type="InterPro" id="IPR006638">
    <property type="entry name" value="Elp3/MiaA/NifB-like_rSAM"/>
</dbReference>
<keyword evidence="8" id="KW-1185">Reference proteome</keyword>
<evidence type="ECO:0000313" key="8">
    <source>
        <dbReference type="Proteomes" id="UP001631949"/>
    </source>
</evidence>
<dbReference type="InterPro" id="IPR007197">
    <property type="entry name" value="rSAM"/>
</dbReference>
<dbReference type="SFLD" id="SFLDG01095">
    <property type="entry name" value="Uncharacterised_Radical_SAM_Su"/>
    <property type="match status" value="1"/>
</dbReference>
<comment type="cofactor">
    <cofactor evidence="1">
        <name>[4Fe-4S] cluster</name>
        <dbReference type="ChEBI" id="CHEBI:49883"/>
    </cofactor>
</comment>
<dbReference type="PANTHER" id="PTHR43409">
    <property type="entry name" value="ANAEROBIC MAGNESIUM-PROTOPORPHYRIN IX MONOMETHYL ESTER CYCLASE-RELATED"/>
    <property type="match status" value="1"/>
</dbReference>
<dbReference type="Pfam" id="PF04055">
    <property type="entry name" value="Radical_SAM"/>
    <property type="match status" value="1"/>
</dbReference>
<keyword evidence="4" id="KW-0408">Iron</keyword>
<dbReference type="InterPro" id="IPR013785">
    <property type="entry name" value="Aldolase_TIM"/>
</dbReference>
<name>A0ABW9H083_9FIRM</name>
<evidence type="ECO:0000256" key="2">
    <source>
        <dbReference type="ARBA" id="ARBA00022691"/>
    </source>
</evidence>
<protein>
    <submittedName>
        <fullName evidence="7">Radical SAM protein</fullName>
    </submittedName>
</protein>
<dbReference type="Gene3D" id="3.20.20.70">
    <property type="entry name" value="Aldolase class I"/>
    <property type="match status" value="1"/>
</dbReference>
<feature type="domain" description="Radical SAM core" evidence="6">
    <location>
        <begin position="10"/>
        <end position="242"/>
    </location>
</feature>
<dbReference type="InterPro" id="IPR051198">
    <property type="entry name" value="BchE-like"/>
</dbReference>
<evidence type="ECO:0000259" key="6">
    <source>
        <dbReference type="PROSITE" id="PS51918"/>
    </source>
</evidence>
<keyword evidence="2" id="KW-0949">S-adenosyl-L-methionine</keyword>
<organism evidence="7 8">
    <name type="scientific">Peptococcus simiae</name>
    <dbReference type="NCBI Taxonomy" id="1643805"/>
    <lineage>
        <taxon>Bacteria</taxon>
        <taxon>Bacillati</taxon>
        <taxon>Bacillota</taxon>
        <taxon>Clostridia</taxon>
        <taxon>Eubacteriales</taxon>
        <taxon>Peptococcaceae</taxon>
        <taxon>Peptococcus</taxon>
    </lineage>
</organism>
<dbReference type="CDD" id="cd01335">
    <property type="entry name" value="Radical_SAM"/>
    <property type="match status" value="1"/>
</dbReference>
<gene>
    <name evidence="7" type="ORF">ACKQTC_06920</name>
</gene>
<evidence type="ECO:0000256" key="5">
    <source>
        <dbReference type="ARBA" id="ARBA00023014"/>
    </source>
</evidence>